<keyword evidence="4" id="KW-1185">Reference proteome</keyword>
<reference evidence="4" key="1">
    <citation type="journal article" date="2019" name="Int. J. Syst. Evol. Microbiol.">
        <title>The Global Catalogue of Microorganisms (GCM) 10K type strain sequencing project: providing services to taxonomists for standard genome sequencing and annotation.</title>
        <authorList>
            <consortium name="The Broad Institute Genomics Platform"/>
            <consortium name="The Broad Institute Genome Sequencing Center for Infectious Disease"/>
            <person name="Wu L."/>
            <person name="Ma J."/>
        </authorList>
    </citation>
    <scope>NUCLEOTIDE SEQUENCE [LARGE SCALE GENOMIC DNA]</scope>
    <source>
        <strain evidence="4">CGMCC 1.16455</strain>
    </source>
</reference>
<feature type="transmembrane region" description="Helical" evidence="2">
    <location>
        <begin position="124"/>
        <end position="144"/>
    </location>
</feature>
<dbReference type="GeneID" id="303296820"/>
<evidence type="ECO:0008006" key="5">
    <source>
        <dbReference type="Google" id="ProtNLM"/>
    </source>
</evidence>
<dbReference type="RefSeq" id="WP_193117247.1">
    <property type="nucleotide sequence ID" value="NZ_BAAAIR010000032.1"/>
</dbReference>
<evidence type="ECO:0000256" key="2">
    <source>
        <dbReference type="SAM" id="Phobius"/>
    </source>
</evidence>
<dbReference type="EMBL" id="JBHSLN010000011">
    <property type="protein sequence ID" value="MFC5296398.1"/>
    <property type="molecule type" value="Genomic_DNA"/>
</dbReference>
<keyword evidence="2" id="KW-0472">Membrane</keyword>
<keyword evidence="2" id="KW-0812">Transmembrane</keyword>
<gene>
    <name evidence="3" type="ORF">ACFPK8_02655</name>
</gene>
<sequence length="191" mass="19436">MHAPRQDQILPLAVGGVAAAALGTVPLHRLPRPLRIAYVVIPGALTAVLTYAAFGKPGQRPARDAGSAPLTAAAVETRDEAETVGETAGADDPAGSAHEGEDEDENEGEDAGEDEVPTSQGFRLVLSLGLGSLLVGAGAAAIWVDHRIEDALRSRGVPAPRLIMGLATGLITVAITASDTDESGHASHSDS</sequence>
<evidence type="ECO:0000313" key="3">
    <source>
        <dbReference type="EMBL" id="MFC5296398.1"/>
    </source>
</evidence>
<name>A0ABW0FCI6_9MICO</name>
<feature type="region of interest" description="Disordered" evidence="1">
    <location>
        <begin position="58"/>
        <end position="117"/>
    </location>
</feature>
<feature type="transmembrane region" description="Helical" evidence="2">
    <location>
        <begin position="12"/>
        <end position="30"/>
    </location>
</feature>
<comment type="caution">
    <text evidence="3">The sequence shown here is derived from an EMBL/GenBank/DDBJ whole genome shotgun (WGS) entry which is preliminary data.</text>
</comment>
<evidence type="ECO:0000256" key="1">
    <source>
        <dbReference type="SAM" id="MobiDB-lite"/>
    </source>
</evidence>
<proteinExistence type="predicted"/>
<dbReference type="Proteomes" id="UP001595937">
    <property type="component" value="Unassembled WGS sequence"/>
</dbReference>
<organism evidence="3 4">
    <name type="scientific">Brachybacterium tyrofermentans</name>
    <dbReference type="NCBI Taxonomy" id="47848"/>
    <lineage>
        <taxon>Bacteria</taxon>
        <taxon>Bacillati</taxon>
        <taxon>Actinomycetota</taxon>
        <taxon>Actinomycetes</taxon>
        <taxon>Micrococcales</taxon>
        <taxon>Dermabacteraceae</taxon>
        <taxon>Brachybacterium</taxon>
    </lineage>
</organism>
<feature type="compositionally biased region" description="Acidic residues" evidence="1">
    <location>
        <begin position="100"/>
        <end position="116"/>
    </location>
</feature>
<evidence type="ECO:0000313" key="4">
    <source>
        <dbReference type="Proteomes" id="UP001595937"/>
    </source>
</evidence>
<feature type="transmembrane region" description="Helical" evidence="2">
    <location>
        <begin position="36"/>
        <end position="54"/>
    </location>
</feature>
<keyword evidence="2" id="KW-1133">Transmembrane helix</keyword>
<protein>
    <recommendedName>
        <fullName evidence="5">DUF3180 domain-containing protein</fullName>
    </recommendedName>
</protein>
<accession>A0ABW0FCI6</accession>